<dbReference type="InterPro" id="IPR017850">
    <property type="entry name" value="Alkaline_phosphatase_core_sf"/>
</dbReference>
<gene>
    <name evidence="3" type="ORF">DL1_09075</name>
</gene>
<keyword evidence="1" id="KW-0378">Hydrolase</keyword>
<keyword evidence="4" id="KW-1185">Reference proteome</keyword>
<dbReference type="Pfam" id="PF04185">
    <property type="entry name" value="Phosphoesterase"/>
    <property type="match status" value="1"/>
</dbReference>
<proteinExistence type="predicted"/>
<evidence type="ECO:0000313" key="3">
    <source>
        <dbReference type="EMBL" id="KEP68715.1"/>
    </source>
</evidence>
<dbReference type="OrthoDB" id="9770871at2"/>
<dbReference type="InterPro" id="IPR007312">
    <property type="entry name" value="Phosphoesterase"/>
</dbReference>
<evidence type="ECO:0000256" key="2">
    <source>
        <dbReference type="SAM" id="SignalP"/>
    </source>
</evidence>
<evidence type="ECO:0000313" key="4">
    <source>
        <dbReference type="Proteomes" id="UP000027725"/>
    </source>
</evidence>
<comment type="caution">
    <text evidence="3">The sequence shown here is derived from an EMBL/GenBank/DDBJ whole genome shotgun (WGS) entry which is preliminary data.</text>
</comment>
<sequence length="542" mass="57076">MTKMLYGSVAAGALALVGTGIAAQAQDAPKPNTATPIKHVVVIFQENVSFDHYFGTYPNAANPEGEPAFHAKPDTPKADTLAAAGLLRDNGNKTNPANGADAAAPFRMDRTQAASADQNHGYTAEQAAFDAGKMDLFPANTGRASKGGAGTFGTKGQVMGYYDGNTVTALWNYAQAYAMSDRAFSSTFGPSTPGAINLVSGQTNGVTLPVGYDLEADGTYDKGRVVPDGNGGWTMISDLDPTGDVCSQGKTASMTGPNIGDMLNARHITWGWFEGGFDLSQTNPNGTTGCDRKTTSDVTSVSIVDYIPHHEPFQYYPSTANPTHKRPSSVAAIGTAQDGGANHQYDMTDWYAALKQGNLPSVSFLKAAGYQDGHAGYSDPLDGQDFIVKAVNAIGKSKFWNDTAIIVLYDDSDGWYDHAHAVVNPSNIPVKGYDVLNGDVCGTGGVALPGVDGLPAQGRCGYGTRQPFLVISPYAKANHVDHTLTDQSSVMRFIEDNWMGGARLGHGSFDAISGPINGMFDWAQAPAKPLLLDPKTGEPAHS</sequence>
<feature type="signal peptide" evidence="2">
    <location>
        <begin position="1"/>
        <end position="25"/>
    </location>
</feature>
<dbReference type="Gene3D" id="3.40.720.10">
    <property type="entry name" value="Alkaline Phosphatase, subunit A"/>
    <property type="match status" value="2"/>
</dbReference>
<dbReference type="AlphaFoldDB" id="A0A074TEY4"/>
<keyword evidence="2" id="KW-0732">Signal</keyword>
<feature type="chain" id="PRO_5001701338" evidence="2">
    <location>
        <begin position="26"/>
        <end position="542"/>
    </location>
</feature>
<dbReference type="RefSeq" id="WP_038068141.1">
    <property type="nucleotide sequence ID" value="NZ_FOVB01000007.1"/>
</dbReference>
<dbReference type="STRING" id="1185766.SAMN05216224_107146"/>
<accession>A0A074TEY4</accession>
<dbReference type="EMBL" id="JHEH01000025">
    <property type="protein sequence ID" value="KEP68715.1"/>
    <property type="molecule type" value="Genomic_DNA"/>
</dbReference>
<dbReference type="CDD" id="cd16013">
    <property type="entry name" value="AcpA"/>
    <property type="match status" value="1"/>
</dbReference>
<dbReference type="PANTHER" id="PTHR31956:SF1">
    <property type="entry name" value="NON-SPECIFIC PHOSPHOLIPASE C1"/>
    <property type="match status" value="1"/>
</dbReference>
<name>A0A074TEY4_9RHOB</name>
<reference evidence="3 4" key="1">
    <citation type="submission" date="2014-03" db="EMBL/GenBank/DDBJ databases">
        <title>The draft genome sequence of Thioclava dalianensis DLFJ1-1.</title>
        <authorList>
            <person name="Lai Q."/>
            <person name="Shao Z."/>
        </authorList>
    </citation>
    <scope>NUCLEOTIDE SEQUENCE [LARGE SCALE GENOMIC DNA]</scope>
    <source>
        <strain evidence="3 4">DLFJ1-1</strain>
    </source>
</reference>
<dbReference type="GO" id="GO:0042578">
    <property type="term" value="F:phosphoric ester hydrolase activity"/>
    <property type="evidence" value="ECO:0007669"/>
    <property type="project" value="UniProtKB-ARBA"/>
</dbReference>
<evidence type="ECO:0000256" key="1">
    <source>
        <dbReference type="ARBA" id="ARBA00022801"/>
    </source>
</evidence>
<dbReference type="Proteomes" id="UP000027725">
    <property type="component" value="Unassembled WGS sequence"/>
</dbReference>
<organism evidence="3 4">
    <name type="scientific">Thioclava dalianensis</name>
    <dbReference type="NCBI Taxonomy" id="1185766"/>
    <lineage>
        <taxon>Bacteria</taxon>
        <taxon>Pseudomonadati</taxon>
        <taxon>Pseudomonadota</taxon>
        <taxon>Alphaproteobacteria</taxon>
        <taxon>Rhodobacterales</taxon>
        <taxon>Paracoccaceae</taxon>
        <taxon>Thioclava</taxon>
    </lineage>
</organism>
<dbReference type="eggNOG" id="COG3511">
    <property type="taxonomic scope" value="Bacteria"/>
</dbReference>
<protein>
    <submittedName>
        <fullName evidence="3">Phospholipase C</fullName>
    </submittedName>
</protein>
<dbReference type="PANTHER" id="PTHR31956">
    <property type="entry name" value="NON-SPECIFIC PHOSPHOLIPASE C4-RELATED"/>
    <property type="match status" value="1"/>
</dbReference>